<organism evidence="1 2">
    <name type="scientific">Bauhinia variegata</name>
    <name type="common">Purple orchid tree</name>
    <name type="synonym">Phanera variegata</name>
    <dbReference type="NCBI Taxonomy" id="167791"/>
    <lineage>
        <taxon>Eukaryota</taxon>
        <taxon>Viridiplantae</taxon>
        <taxon>Streptophyta</taxon>
        <taxon>Embryophyta</taxon>
        <taxon>Tracheophyta</taxon>
        <taxon>Spermatophyta</taxon>
        <taxon>Magnoliopsida</taxon>
        <taxon>eudicotyledons</taxon>
        <taxon>Gunneridae</taxon>
        <taxon>Pentapetalae</taxon>
        <taxon>rosids</taxon>
        <taxon>fabids</taxon>
        <taxon>Fabales</taxon>
        <taxon>Fabaceae</taxon>
        <taxon>Cercidoideae</taxon>
        <taxon>Cercideae</taxon>
        <taxon>Bauhiniinae</taxon>
        <taxon>Bauhinia</taxon>
    </lineage>
</organism>
<accession>A0ACB9Q975</accession>
<evidence type="ECO:0000313" key="2">
    <source>
        <dbReference type="Proteomes" id="UP000828941"/>
    </source>
</evidence>
<evidence type="ECO:0000313" key="1">
    <source>
        <dbReference type="EMBL" id="KAI4356644.1"/>
    </source>
</evidence>
<dbReference type="Proteomes" id="UP000828941">
    <property type="component" value="Chromosome 1"/>
</dbReference>
<sequence>MKCYPNCLIHAIPRANPTRYCHCPADLNRFPSEPAGADQVSTVHSPLCDAFGDSLAEEMESPLIRAQESMQQPELIPLPHQNHDRIPGRGKRSRRAWRNRRRRRSRDPAALIRRVPPHGMKQSAQVMQA</sequence>
<protein>
    <submittedName>
        <fullName evidence="1">Uncharacterized protein</fullName>
    </submittedName>
</protein>
<comment type="caution">
    <text evidence="1">The sequence shown here is derived from an EMBL/GenBank/DDBJ whole genome shotgun (WGS) entry which is preliminary data.</text>
</comment>
<reference evidence="1 2" key="1">
    <citation type="journal article" date="2022" name="DNA Res.">
        <title>Chromosomal-level genome assembly of the orchid tree Bauhinia variegata (Leguminosae; Cercidoideae) supports the allotetraploid origin hypothesis of Bauhinia.</title>
        <authorList>
            <person name="Zhong Y."/>
            <person name="Chen Y."/>
            <person name="Zheng D."/>
            <person name="Pang J."/>
            <person name="Liu Y."/>
            <person name="Luo S."/>
            <person name="Meng S."/>
            <person name="Qian L."/>
            <person name="Wei D."/>
            <person name="Dai S."/>
            <person name="Zhou R."/>
        </authorList>
    </citation>
    <scope>NUCLEOTIDE SEQUENCE [LARGE SCALE GENOMIC DNA]</scope>
    <source>
        <strain evidence="1">BV-YZ2020</strain>
    </source>
</reference>
<keyword evidence="2" id="KW-1185">Reference proteome</keyword>
<gene>
    <name evidence="1" type="ORF">L6164_000650</name>
</gene>
<name>A0ACB9Q975_BAUVA</name>
<proteinExistence type="predicted"/>
<dbReference type="EMBL" id="CM039426">
    <property type="protein sequence ID" value="KAI4356644.1"/>
    <property type="molecule type" value="Genomic_DNA"/>
</dbReference>